<gene>
    <name evidence="2" type="ORF">EYC84_008364</name>
</gene>
<accession>A0A5M9JLK5</accession>
<comment type="caution">
    <text evidence="2">The sequence shown here is derived from an EMBL/GenBank/DDBJ whole genome shotgun (WGS) entry which is preliminary data.</text>
</comment>
<protein>
    <submittedName>
        <fullName evidence="2">Uncharacterized protein</fullName>
    </submittedName>
</protein>
<feature type="region of interest" description="Disordered" evidence="1">
    <location>
        <begin position="86"/>
        <end position="108"/>
    </location>
</feature>
<organism evidence="2 3">
    <name type="scientific">Monilinia fructicola</name>
    <name type="common">Brown rot fungus</name>
    <name type="synonym">Ciboria fructicola</name>
    <dbReference type="NCBI Taxonomy" id="38448"/>
    <lineage>
        <taxon>Eukaryota</taxon>
        <taxon>Fungi</taxon>
        <taxon>Dikarya</taxon>
        <taxon>Ascomycota</taxon>
        <taxon>Pezizomycotina</taxon>
        <taxon>Leotiomycetes</taxon>
        <taxon>Helotiales</taxon>
        <taxon>Sclerotiniaceae</taxon>
        <taxon>Monilinia</taxon>
    </lineage>
</organism>
<name>A0A5M9JLK5_MONFR</name>
<dbReference type="AlphaFoldDB" id="A0A5M9JLK5"/>
<evidence type="ECO:0000313" key="3">
    <source>
        <dbReference type="Proteomes" id="UP000322873"/>
    </source>
</evidence>
<proteinExistence type="predicted"/>
<dbReference type="Proteomes" id="UP000322873">
    <property type="component" value="Unassembled WGS sequence"/>
</dbReference>
<sequence>MKGWIDGNEQMGNVHSVTEKKKRSPGGPCLYALYQTSASTVYPKSMYRVGGTKWVVPMYGKPSLLCMSITNMSSINLLLETPHRANEKARRPSIHPSIHPSIRPSIQT</sequence>
<dbReference type="EMBL" id="VICG01000010">
    <property type="protein sequence ID" value="KAA8567925.1"/>
    <property type="molecule type" value="Genomic_DNA"/>
</dbReference>
<evidence type="ECO:0000313" key="2">
    <source>
        <dbReference type="EMBL" id="KAA8567925.1"/>
    </source>
</evidence>
<reference evidence="2 3" key="1">
    <citation type="submission" date="2019-06" db="EMBL/GenBank/DDBJ databases">
        <title>Genome Sequence of the Brown Rot Fungal Pathogen Monilinia fructicola.</title>
        <authorList>
            <person name="De Miccolis Angelini R.M."/>
            <person name="Landi L."/>
            <person name="Abate D."/>
            <person name="Pollastro S."/>
            <person name="Romanazzi G."/>
            <person name="Faretra F."/>
        </authorList>
    </citation>
    <scope>NUCLEOTIDE SEQUENCE [LARGE SCALE GENOMIC DNA]</scope>
    <source>
        <strain evidence="2 3">Mfrc123</strain>
    </source>
</reference>
<keyword evidence="3" id="KW-1185">Reference proteome</keyword>
<evidence type="ECO:0000256" key="1">
    <source>
        <dbReference type="SAM" id="MobiDB-lite"/>
    </source>
</evidence>